<keyword evidence="6" id="KW-1185">Reference proteome</keyword>
<evidence type="ECO:0000256" key="3">
    <source>
        <dbReference type="ARBA" id="ARBA00022963"/>
    </source>
</evidence>
<dbReference type="CDD" id="cd00275">
    <property type="entry name" value="C2_PLC_like"/>
    <property type="match status" value="1"/>
</dbReference>
<keyword evidence="4" id="KW-0443">Lipid metabolism</keyword>
<dbReference type="GO" id="GO:0016042">
    <property type="term" value="P:lipid catabolic process"/>
    <property type="evidence" value="ECO:0007669"/>
    <property type="project" value="UniProtKB-KW"/>
</dbReference>
<dbReference type="STRING" id="100787.A0A0G4L1Z7"/>
<accession>A0A0G4L1Z7</accession>
<reference evidence="5 6" key="1">
    <citation type="submission" date="2015-05" db="EMBL/GenBank/DDBJ databases">
        <authorList>
            <person name="Wang D.B."/>
            <person name="Wang M."/>
        </authorList>
    </citation>
    <scope>NUCLEOTIDE SEQUENCE [LARGE SCALE GENOMIC DNA]</scope>
    <source>
        <strain evidence="5">VL1</strain>
    </source>
</reference>
<evidence type="ECO:0000256" key="4">
    <source>
        <dbReference type="ARBA" id="ARBA00023098"/>
    </source>
</evidence>
<feature type="non-terminal residue" evidence="5">
    <location>
        <position position="1"/>
    </location>
</feature>
<sequence length="166" mass="18505">TVDPFVEIEVFHANDKGNKKEAEPALSAVSDTPLKYRTGVIPENGFNPVFDAKCNFKVTTKYPDLIFVRWSVKLSHNGETYNDKPPVATYTAKLSGLKSGYRTLPLFDHNGEQYLFSTLFCKIKVDPINSVLLDCVDPQVDTSGKLRGLGRTIFNRSNNISPKSSM</sequence>
<dbReference type="PANTHER" id="PTHR10336:SF36">
    <property type="entry name" value="1-PHOSPHATIDYLINOSITOL 4,5-BISPHOSPHATE PHOSPHODIESTERASE BETA-4"/>
    <property type="match status" value="1"/>
</dbReference>
<name>A0A0G4L1Z7_VERLO</name>
<dbReference type="InterPro" id="IPR035892">
    <property type="entry name" value="C2_domain_sf"/>
</dbReference>
<keyword evidence="2" id="KW-0378">Hydrolase</keyword>
<dbReference type="Proteomes" id="UP000044602">
    <property type="component" value="Unassembled WGS sequence"/>
</dbReference>
<dbReference type="InterPro" id="IPR001192">
    <property type="entry name" value="PI-PLC_fam"/>
</dbReference>
<evidence type="ECO:0000313" key="5">
    <source>
        <dbReference type="EMBL" id="CRK15981.1"/>
    </source>
</evidence>
<dbReference type="Gene3D" id="2.60.40.150">
    <property type="entry name" value="C2 domain"/>
    <property type="match status" value="1"/>
</dbReference>
<dbReference type="PANTHER" id="PTHR10336">
    <property type="entry name" value="PHOSPHOINOSITIDE-SPECIFIC PHOSPHOLIPASE C FAMILY PROTEIN"/>
    <property type="match status" value="1"/>
</dbReference>
<dbReference type="SUPFAM" id="SSF49562">
    <property type="entry name" value="C2 domain (Calcium/lipid-binding domain, CaLB)"/>
    <property type="match status" value="1"/>
</dbReference>
<evidence type="ECO:0000313" key="6">
    <source>
        <dbReference type="Proteomes" id="UP000044602"/>
    </source>
</evidence>
<organism evidence="5 6">
    <name type="scientific">Verticillium longisporum</name>
    <name type="common">Verticillium dahliae var. longisporum</name>
    <dbReference type="NCBI Taxonomy" id="100787"/>
    <lineage>
        <taxon>Eukaryota</taxon>
        <taxon>Fungi</taxon>
        <taxon>Dikarya</taxon>
        <taxon>Ascomycota</taxon>
        <taxon>Pezizomycotina</taxon>
        <taxon>Sordariomycetes</taxon>
        <taxon>Hypocreomycetidae</taxon>
        <taxon>Glomerellales</taxon>
        <taxon>Plectosphaerellaceae</taxon>
        <taxon>Verticillium</taxon>
    </lineage>
</organism>
<feature type="non-terminal residue" evidence="5">
    <location>
        <position position="166"/>
    </location>
</feature>
<dbReference type="AlphaFoldDB" id="A0A0G4L1Z7"/>
<dbReference type="GO" id="GO:0048015">
    <property type="term" value="P:phosphatidylinositol-mediated signaling"/>
    <property type="evidence" value="ECO:0007669"/>
    <property type="project" value="TreeGrafter"/>
</dbReference>
<dbReference type="EMBL" id="CVQH01007091">
    <property type="protein sequence ID" value="CRK15981.1"/>
    <property type="molecule type" value="Genomic_DNA"/>
</dbReference>
<gene>
    <name evidence="5" type="ORF">BN1708_017447</name>
</gene>
<protein>
    <recommendedName>
        <fullName evidence="1">phosphoinositide phospholipase C</fullName>
        <ecNumber evidence="1">3.1.4.11</ecNumber>
    </recommendedName>
</protein>
<dbReference type="EC" id="3.1.4.11" evidence="1"/>
<dbReference type="GO" id="GO:0051209">
    <property type="term" value="P:release of sequestered calcium ion into cytosol"/>
    <property type="evidence" value="ECO:0007669"/>
    <property type="project" value="TreeGrafter"/>
</dbReference>
<keyword evidence="3" id="KW-0442">Lipid degradation</keyword>
<proteinExistence type="predicted"/>
<evidence type="ECO:0000256" key="2">
    <source>
        <dbReference type="ARBA" id="ARBA00022801"/>
    </source>
</evidence>
<dbReference type="GO" id="GO:0004435">
    <property type="term" value="F:phosphatidylinositol-4,5-bisphosphate phospholipase C activity"/>
    <property type="evidence" value="ECO:0007669"/>
    <property type="project" value="UniProtKB-EC"/>
</dbReference>
<evidence type="ECO:0000256" key="1">
    <source>
        <dbReference type="ARBA" id="ARBA00012368"/>
    </source>
</evidence>